<dbReference type="OrthoDB" id="15954at2759"/>
<dbReference type="InterPro" id="IPR002300">
    <property type="entry name" value="aa-tRNA-synth_Ia"/>
</dbReference>
<evidence type="ECO:0000259" key="12">
    <source>
        <dbReference type="Pfam" id="PF00133"/>
    </source>
</evidence>
<dbReference type="AlphaFoldDB" id="A0A8H4XCI6"/>
<dbReference type="Gene3D" id="3.40.50.620">
    <property type="entry name" value="HUPs"/>
    <property type="match status" value="2"/>
</dbReference>
<reference evidence="16" key="1">
    <citation type="journal article" date="2020" name="BMC Genomics">
        <title>Correction to: Identification and distribution of gene clusters required for synthesis of sphingolipid metabolism inhibitors in diverse species of the filamentous fungus Fusarium.</title>
        <authorList>
            <person name="Kim H.S."/>
            <person name="Lohmar J.M."/>
            <person name="Busman M."/>
            <person name="Brown D.W."/>
            <person name="Naumann T.A."/>
            <person name="Divon H.H."/>
            <person name="Lysoe E."/>
            <person name="Uhlig S."/>
            <person name="Proctor R.H."/>
        </authorList>
    </citation>
    <scope>NUCLEOTIDE SEQUENCE</scope>
    <source>
        <strain evidence="16">NRRL 20472</strain>
    </source>
</reference>
<dbReference type="SUPFAM" id="SSF47323">
    <property type="entry name" value="Anticodon-binding domain of a subclass of class I aminoacyl-tRNA synthetases"/>
    <property type="match status" value="1"/>
</dbReference>
<evidence type="ECO:0000256" key="1">
    <source>
        <dbReference type="ARBA" id="ARBA00004305"/>
    </source>
</evidence>
<dbReference type="PRINTS" id="PR00985">
    <property type="entry name" value="TRNASYNTHLEU"/>
</dbReference>
<dbReference type="PANTHER" id="PTHR43740">
    <property type="entry name" value="LEUCYL-TRNA SYNTHETASE"/>
    <property type="match status" value="1"/>
</dbReference>
<dbReference type="Gene3D" id="1.10.730.10">
    <property type="entry name" value="Isoleucyl-tRNA Synthetase, Domain 1"/>
    <property type="match status" value="1"/>
</dbReference>
<dbReference type="SUPFAM" id="SSF52374">
    <property type="entry name" value="Nucleotidylyl transferase"/>
    <property type="match status" value="1"/>
</dbReference>
<dbReference type="InterPro" id="IPR025709">
    <property type="entry name" value="Leu_tRNA-synth_edit"/>
</dbReference>
<evidence type="ECO:0000259" key="15">
    <source>
        <dbReference type="Pfam" id="PF13603"/>
    </source>
</evidence>
<dbReference type="InterPro" id="IPR009008">
    <property type="entry name" value="Val/Leu/Ile-tRNA-synth_edit"/>
</dbReference>
<dbReference type="Pfam" id="PF13603">
    <property type="entry name" value="tRNA-synt_1_2"/>
    <property type="match status" value="1"/>
</dbReference>
<proteinExistence type="inferred from homology"/>
<dbReference type="GO" id="GO:0004823">
    <property type="term" value="F:leucine-tRNA ligase activity"/>
    <property type="evidence" value="ECO:0007669"/>
    <property type="project" value="UniProtKB-EC"/>
</dbReference>
<dbReference type="InterPro" id="IPR014729">
    <property type="entry name" value="Rossmann-like_a/b/a_fold"/>
</dbReference>
<evidence type="ECO:0000256" key="10">
    <source>
        <dbReference type="ARBA" id="ARBA00047469"/>
    </source>
</evidence>
<comment type="similarity">
    <text evidence="2 11">Belongs to the class-I aminoacyl-tRNA synthetase family.</text>
</comment>
<dbReference type="HAMAP" id="MF_00049_B">
    <property type="entry name" value="Leu_tRNA_synth_B"/>
    <property type="match status" value="1"/>
</dbReference>
<feature type="domain" description="Aminoacyl-tRNA synthetase class Ia" evidence="12">
    <location>
        <begin position="497"/>
        <end position="660"/>
    </location>
</feature>
<dbReference type="GO" id="GO:0032543">
    <property type="term" value="P:mitochondrial translation"/>
    <property type="evidence" value="ECO:0007669"/>
    <property type="project" value="TreeGrafter"/>
</dbReference>
<dbReference type="GO" id="GO:0002161">
    <property type="term" value="F:aminoacyl-tRNA deacylase activity"/>
    <property type="evidence" value="ECO:0007669"/>
    <property type="project" value="InterPro"/>
</dbReference>
<dbReference type="EC" id="6.1.1.4" evidence="3"/>
<feature type="domain" description="Methionyl/Valyl/Leucyl/Isoleucyl-tRNA synthetase anticodon-binding" evidence="13">
    <location>
        <begin position="800"/>
        <end position="920"/>
    </location>
</feature>
<dbReference type="InterPro" id="IPR001412">
    <property type="entry name" value="aa-tRNA-synth_I_CS"/>
</dbReference>
<keyword evidence="8 11" id="KW-0030">Aminoacyl-tRNA synthetase</keyword>
<dbReference type="PROSITE" id="PS00178">
    <property type="entry name" value="AA_TRNA_LIGASE_I"/>
    <property type="match status" value="1"/>
</dbReference>
<organism evidence="16 17">
    <name type="scientific">Fusarium sarcochroum</name>
    <dbReference type="NCBI Taxonomy" id="1208366"/>
    <lineage>
        <taxon>Eukaryota</taxon>
        <taxon>Fungi</taxon>
        <taxon>Dikarya</taxon>
        <taxon>Ascomycota</taxon>
        <taxon>Pezizomycotina</taxon>
        <taxon>Sordariomycetes</taxon>
        <taxon>Hypocreomycetidae</taxon>
        <taxon>Hypocreales</taxon>
        <taxon>Nectriaceae</taxon>
        <taxon>Fusarium</taxon>
        <taxon>Fusarium lateritium species complex</taxon>
    </lineage>
</organism>
<dbReference type="Pfam" id="PF00133">
    <property type="entry name" value="tRNA-synt_1"/>
    <property type="match status" value="1"/>
</dbReference>
<dbReference type="FunFam" id="3.40.50.620:FF:000003">
    <property type="entry name" value="Leucine--tRNA ligase"/>
    <property type="match status" value="1"/>
</dbReference>
<evidence type="ECO:0000313" key="16">
    <source>
        <dbReference type="EMBL" id="KAF4969365.1"/>
    </source>
</evidence>
<dbReference type="InterPro" id="IPR009080">
    <property type="entry name" value="tRNAsynth_Ia_anticodon-bd"/>
</dbReference>
<protein>
    <recommendedName>
        <fullName evidence="3">leucine--tRNA ligase</fullName>
        <ecNumber evidence="3">6.1.1.4</ecNumber>
    </recommendedName>
    <alternativeName>
        <fullName evidence="9">Leucyl-tRNA synthetase</fullName>
    </alternativeName>
</protein>
<dbReference type="InterPro" id="IPR015413">
    <property type="entry name" value="Methionyl/Leucyl_tRNA_Synth"/>
</dbReference>
<keyword evidence="7 11" id="KW-0648">Protein biosynthesis</keyword>
<dbReference type="Pfam" id="PF09334">
    <property type="entry name" value="tRNA-synt_1g"/>
    <property type="match status" value="1"/>
</dbReference>
<evidence type="ECO:0000256" key="11">
    <source>
        <dbReference type="RuleBase" id="RU363035"/>
    </source>
</evidence>
<dbReference type="GO" id="GO:0005524">
    <property type="term" value="F:ATP binding"/>
    <property type="evidence" value="ECO:0007669"/>
    <property type="project" value="UniProtKB-KW"/>
</dbReference>
<sequence>MQGSLGHGGYSNSSTDLARALIFSLPSCAAARRALSSISISNSIRRPIIACTRPTTLEALSRRCYAIDLTSIDEKWRNKWKESSQDGKASAKLADGQDNHYVLPMFPYPSGTLHLGHLRVYSIADVVARFRTLKGDKVMLPMGWDAFGLPAENAAIERGVAPEKWTTSNMAKMKEQLELMNGSWDWDRELSTCDPGFYKHTQKLFLMLHERGLAYQAEAEVNWDPVDKTVLANEQVDSNGCSWRSGVKVEKRKLKQWFFRISEFREALLEELEALAKENAWPERVLAQQKNWLGKSTGAAVKFPVLAMGHDIHAAIEVFTTRPDTLFGVQYLALASSHPIVAKLATADPELQAFLDTIPGLPADSKVGYLLPHLRAINPLAYHEETPDATKVSLPVYIAPYVLGDYGEGAVMGVPGHDLRDHAFWREHHYDAPVRQVLSSSEDESTTTMKNEPFVEHGIMTEHSGSFKGKHSAAAGEEIVKILEKADLAKTVEKWRLRDWLISRQRYWGTPIPIIHCDSCGPVPVPDEQLPVKLPDVDWAETRNGSPLESSPEFVNTTCPKCNGAARRDTDTMDTFVDSSWYYARFADPHNKEQPFSPEAGKTLPVDTYIGGIEHAILHLLYARFMFKFLASTHLLPQYSEETFKSAEPFKRLITQGMVHGKTYIDPDNGRFLKPDEVDLEDPNQPKVVSSGKPANVSFEKMSKSKYNGVDPSEFISRYGADPTRAHMLFQAPVGDVLNWDEAKITGVTRWLQRLHDQITAIAAEPLAETTSARDYLSAQHERLDSFSAKELAQWDAEAAIWRDVQRTIASVTASYEEVYSLNTVVSDLMILTKTLADNATANPIVKREAAEALVSMMAPITPAFAEECWSLLRPSTSSIFQSASFPVADTSLTELVRPRIQPCAVQVNGKVRGVVNIPPPPAELSGDALRDWMVKEILQTEEGAARFSEGPYNLRAAKRAIPVRGGKTINFVLK</sequence>
<evidence type="ECO:0000256" key="5">
    <source>
        <dbReference type="ARBA" id="ARBA00022741"/>
    </source>
</evidence>
<evidence type="ECO:0000256" key="9">
    <source>
        <dbReference type="ARBA" id="ARBA00030520"/>
    </source>
</evidence>
<keyword evidence="4 11" id="KW-0436">Ligase</keyword>
<evidence type="ECO:0000256" key="4">
    <source>
        <dbReference type="ARBA" id="ARBA00022598"/>
    </source>
</evidence>
<dbReference type="FunFam" id="3.40.50.620:FF:000100">
    <property type="entry name" value="probable leucine--tRNA ligase, mitochondrial"/>
    <property type="match status" value="1"/>
</dbReference>
<gene>
    <name evidence="16" type="ORF">FSARC_3391</name>
</gene>
<dbReference type="PANTHER" id="PTHR43740:SF2">
    <property type="entry name" value="LEUCINE--TRNA LIGASE, MITOCHONDRIAL"/>
    <property type="match status" value="1"/>
</dbReference>
<comment type="subcellular location">
    <subcellularLocation>
        <location evidence="1">Mitochondrion matrix</location>
    </subcellularLocation>
</comment>
<evidence type="ECO:0000259" key="13">
    <source>
        <dbReference type="Pfam" id="PF08264"/>
    </source>
</evidence>
<dbReference type="Pfam" id="PF08264">
    <property type="entry name" value="Anticodon_1"/>
    <property type="match status" value="1"/>
</dbReference>
<dbReference type="NCBIfam" id="TIGR00396">
    <property type="entry name" value="leuS_bact"/>
    <property type="match status" value="1"/>
</dbReference>
<accession>A0A8H4XCI6</accession>
<evidence type="ECO:0000256" key="2">
    <source>
        <dbReference type="ARBA" id="ARBA00005594"/>
    </source>
</evidence>
<keyword evidence="6 11" id="KW-0067">ATP-binding</keyword>
<dbReference type="SUPFAM" id="SSF50677">
    <property type="entry name" value="ValRS/IleRS/LeuRS editing domain"/>
    <property type="match status" value="1"/>
</dbReference>
<evidence type="ECO:0000256" key="7">
    <source>
        <dbReference type="ARBA" id="ARBA00022917"/>
    </source>
</evidence>
<evidence type="ECO:0000256" key="6">
    <source>
        <dbReference type="ARBA" id="ARBA00022840"/>
    </source>
</evidence>
<dbReference type="InterPro" id="IPR002302">
    <property type="entry name" value="Leu-tRNA-ligase"/>
</dbReference>
<dbReference type="EMBL" id="JABEXW010000164">
    <property type="protein sequence ID" value="KAF4969365.1"/>
    <property type="molecule type" value="Genomic_DNA"/>
</dbReference>
<comment type="caution">
    <text evidence="16">The sequence shown here is derived from an EMBL/GenBank/DDBJ whole genome shotgun (WGS) entry which is preliminary data.</text>
</comment>
<dbReference type="InterPro" id="IPR013155">
    <property type="entry name" value="M/V/L/I-tRNA-synth_anticd-bd"/>
</dbReference>
<reference evidence="16" key="2">
    <citation type="submission" date="2020-05" db="EMBL/GenBank/DDBJ databases">
        <authorList>
            <person name="Kim H.-S."/>
            <person name="Proctor R.H."/>
            <person name="Brown D.W."/>
        </authorList>
    </citation>
    <scope>NUCLEOTIDE SEQUENCE</scope>
    <source>
        <strain evidence="16">NRRL 20472</strain>
    </source>
</reference>
<keyword evidence="5 11" id="KW-0547">Nucleotide-binding</keyword>
<feature type="domain" description="Leucyl-tRNA synthetase editing" evidence="15">
    <location>
        <begin position="290"/>
        <end position="483"/>
    </location>
</feature>
<name>A0A8H4XCI6_9HYPO</name>
<dbReference type="Proteomes" id="UP000622797">
    <property type="component" value="Unassembled WGS sequence"/>
</dbReference>
<keyword evidence="17" id="KW-1185">Reference proteome</keyword>
<dbReference type="GO" id="GO:0006429">
    <property type="term" value="P:leucyl-tRNA aminoacylation"/>
    <property type="evidence" value="ECO:0007669"/>
    <property type="project" value="InterPro"/>
</dbReference>
<dbReference type="GO" id="GO:0005759">
    <property type="term" value="C:mitochondrial matrix"/>
    <property type="evidence" value="ECO:0007669"/>
    <property type="project" value="UniProtKB-SubCell"/>
</dbReference>
<evidence type="ECO:0000256" key="3">
    <source>
        <dbReference type="ARBA" id="ARBA00013164"/>
    </source>
</evidence>
<feature type="domain" description="Methionyl/Leucyl tRNA synthetase" evidence="14">
    <location>
        <begin position="104"/>
        <end position="238"/>
    </location>
</feature>
<evidence type="ECO:0000313" key="17">
    <source>
        <dbReference type="Proteomes" id="UP000622797"/>
    </source>
</evidence>
<dbReference type="FunFam" id="1.10.730.10:FF:000002">
    <property type="entry name" value="Leucine--tRNA ligase"/>
    <property type="match status" value="1"/>
</dbReference>
<comment type="catalytic activity">
    <reaction evidence="10">
        <text>tRNA(Leu) + L-leucine + ATP = L-leucyl-tRNA(Leu) + AMP + diphosphate</text>
        <dbReference type="Rhea" id="RHEA:11688"/>
        <dbReference type="Rhea" id="RHEA-COMP:9613"/>
        <dbReference type="Rhea" id="RHEA-COMP:9622"/>
        <dbReference type="ChEBI" id="CHEBI:30616"/>
        <dbReference type="ChEBI" id="CHEBI:33019"/>
        <dbReference type="ChEBI" id="CHEBI:57427"/>
        <dbReference type="ChEBI" id="CHEBI:78442"/>
        <dbReference type="ChEBI" id="CHEBI:78494"/>
        <dbReference type="ChEBI" id="CHEBI:456215"/>
        <dbReference type="EC" id="6.1.1.4"/>
    </reaction>
</comment>
<evidence type="ECO:0000259" key="14">
    <source>
        <dbReference type="Pfam" id="PF09334"/>
    </source>
</evidence>
<evidence type="ECO:0000256" key="8">
    <source>
        <dbReference type="ARBA" id="ARBA00023146"/>
    </source>
</evidence>